<dbReference type="RefSeq" id="WP_262563727.1">
    <property type="nucleotide sequence ID" value="NZ_JAPFCC010000001.1"/>
</dbReference>
<accession>A0ABT3MX75</accession>
<comment type="caution">
    <text evidence="1">The sequence shown here is derived from an EMBL/GenBank/DDBJ whole genome shotgun (WGS) entry which is preliminary data.</text>
</comment>
<organism evidence="1 2">
    <name type="scientific">Endozoicomonas gorgoniicola</name>
    <dbReference type="NCBI Taxonomy" id="1234144"/>
    <lineage>
        <taxon>Bacteria</taxon>
        <taxon>Pseudomonadati</taxon>
        <taxon>Pseudomonadota</taxon>
        <taxon>Gammaproteobacteria</taxon>
        <taxon>Oceanospirillales</taxon>
        <taxon>Endozoicomonadaceae</taxon>
        <taxon>Endozoicomonas</taxon>
    </lineage>
</organism>
<dbReference type="EMBL" id="JAPFCC010000001">
    <property type="protein sequence ID" value="MCW7553986.1"/>
    <property type="molecule type" value="Genomic_DNA"/>
</dbReference>
<keyword evidence="2" id="KW-1185">Reference proteome</keyword>
<protein>
    <submittedName>
        <fullName evidence="1">Uncharacterized protein</fullName>
    </submittedName>
</protein>
<dbReference type="Proteomes" id="UP001209854">
    <property type="component" value="Unassembled WGS sequence"/>
</dbReference>
<sequence length="78" mass="9060">MSYLKLRLVTTGSLGNLEKVLHSDTSYELKINHLSAEHNIDRDHYEVEMCVSGFQTQDQVIMKLASEKEIRELTPLRR</sequence>
<reference evidence="1 2" key="1">
    <citation type="submission" date="2022-10" db="EMBL/GenBank/DDBJ databases">
        <title>High-quality genome sequences of two octocoral-associated bacteria, Endozoicomonas euniceicola EF212 and Endozoicomonas gorgoniicola PS125.</title>
        <authorList>
            <person name="Chiou Y.-J."/>
            <person name="Chen Y.-H."/>
        </authorList>
    </citation>
    <scope>NUCLEOTIDE SEQUENCE [LARGE SCALE GENOMIC DNA]</scope>
    <source>
        <strain evidence="1 2">PS125</strain>
    </source>
</reference>
<name>A0ABT3MX75_9GAMM</name>
<evidence type="ECO:0000313" key="1">
    <source>
        <dbReference type="EMBL" id="MCW7553986.1"/>
    </source>
</evidence>
<evidence type="ECO:0000313" key="2">
    <source>
        <dbReference type="Proteomes" id="UP001209854"/>
    </source>
</evidence>
<proteinExistence type="predicted"/>
<gene>
    <name evidence="1" type="ORF">NX722_15440</name>
</gene>